<evidence type="ECO:0000256" key="3">
    <source>
        <dbReference type="ARBA" id="ARBA00022617"/>
    </source>
</evidence>
<keyword evidence="5 9" id="KW-0560">Oxidoreductase</keyword>
<evidence type="ECO:0000256" key="7">
    <source>
        <dbReference type="ARBA" id="ARBA00023033"/>
    </source>
</evidence>
<dbReference type="GO" id="GO:0016712">
    <property type="term" value="F:oxidoreductase activity, acting on paired donors, with incorporation or reduction of molecular oxygen, reduced flavin or flavoprotein as one donor, and incorporation of one atom of oxygen"/>
    <property type="evidence" value="ECO:0007669"/>
    <property type="project" value="InterPro"/>
</dbReference>
<dbReference type="STRING" id="149040.A0A194WTA3"/>
<keyword evidence="7 9" id="KW-0503">Monooxygenase</keyword>
<dbReference type="Proteomes" id="UP000070700">
    <property type="component" value="Unassembled WGS sequence"/>
</dbReference>
<name>A0A194WTA3_MOLSC</name>
<dbReference type="Pfam" id="PF00067">
    <property type="entry name" value="p450"/>
    <property type="match status" value="1"/>
</dbReference>
<reference evidence="10 11" key="1">
    <citation type="submission" date="2015-10" db="EMBL/GenBank/DDBJ databases">
        <title>Full genome of DAOMC 229536 Phialocephala scopiformis, a fungal endophyte of spruce producing the potent anti-insectan compound rugulosin.</title>
        <authorList>
            <consortium name="DOE Joint Genome Institute"/>
            <person name="Walker A.K."/>
            <person name="Frasz S.L."/>
            <person name="Seifert K.A."/>
            <person name="Miller J.D."/>
            <person name="Mondo S.J."/>
            <person name="Labutti K."/>
            <person name="Lipzen A."/>
            <person name="Dockter R."/>
            <person name="Kennedy M."/>
            <person name="Grigoriev I.V."/>
            <person name="Spatafora J.W."/>
        </authorList>
    </citation>
    <scope>NUCLEOTIDE SEQUENCE [LARGE SCALE GENOMIC DNA]</scope>
    <source>
        <strain evidence="10 11">CBS 120377</strain>
    </source>
</reference>
<keyword evidence="11" id="KW-1185">Reference proteome</keyword>
<dbReference type="InterPro" id="IPR017972">
    <property type="entry name" value="Cyt_P450_CS"/>
</dbReference>
<evidence type="ECO:0000256" key="6">
    <source>
        <dbReference type="ARBA" id="ARBA00023004"/>
    </source>
</evidence>
<dbReference type="GO" id="GO:0005506">
    <property type="term" value="F:iron ion binding"/>
    <property type="evidence" value="ECO:0007669"/>
    <property type="project" value="InterPro"/>
</dbReference>
<dbReference type="GO" id="GO:0020037">
    <property type="term" value="F:heme binding"/>
    <property type="evidence" value="ECO:0007669"/>
    <property type="project" value="InterPro"/>
</dbReference>
<dbReference type="OrthoDB" id="1470350at2759"/>
<dbReference type="CDD" id="cd11063">
    <property type="entry name" value="CYP52"/>
    <property type="match status" value="1"/>
</dbReference>
<evidence type="ECO:0000256" key="9">
    <source>
        <dbReference type="RuleBase" id="RU000461"/>
    </source>
</evidence>
<gene>
    <name evidence="10" type="ORF">LY89DRAFT_595324</name>
</gene>
<dbReference type="PRINTS" id="PR00464">
    <property type="entry name" value="EP450II"/>
</dbReference>
<keyword evidence="3 8" id="KW-0349">Heme</keyword>
<organism evidence="10 11">
    <name type="scientific">Mollisia scopiformis</name>
    <name type="common">Conifer needle endophyte fungus</name>
    <name type="synonym">Phialocephala scopiformis</name>
    <dbReference type="NCBI Taxonomy" id="149040"/>
    <lineage>
        <taxon>Eukaryota</taxon>
        <taxon>Fungi</taxon>
        <taxon>Dikarya</taxon>
        <taxon>Ascomycota</taxon>
        <taxon>Pezizomycotina</taxon>
        <taxon>Leotiomycetes</taxon>
        <taxon>Helotiales</taxon>
        <taxon>Mollisiaceae</taxon>
        <taxon>Mollisia</taxon>
    </lineage>
</organism>
<protein>
    <submittedName>
        <fullName evidence="10">Cytochrome P450</fullName>
    </submittedName>
</protein>
<sequence>MVSTNDPENIQALLATKFHDFDLGPQRHEMFKEMLGHGIFTAEGEKWAHYRHQLKPQFAREQIGDLEATNRHLNVMLKVMPEENAAGWIESVNLLPLLYRLTMDLSTEFLFGQSVNSQSNTLYSQESGNTKDMQEQIDFAEAMVYAQEFISWRFRIRGFYLFVSKKKFREACATVQNFVSRFVDVALSPDAKHATMTARGKPKFTLLDELTKETRDPIELRDQMLHVLLAGRDTTSATSGWAILLLSRAPAEFAKLRAAVLSHFGTASNPTNEMTFESLKACKEMTYVIYETLRLFPLVPLNGRFALKDTILPVGGGPDLKSPIVIKKGENVGFSTYVMHRRHDIWGEDAEEFRPSRWEKRKLGWEYVPFSGGPRVCLGQQYAMNNIAFVLAKLVQRYDAIETLDMEGGLKKGLSIVMAPKNGVMVKMHRASE</sequence>
<dbReference type="KEGG" id="psco:LY89DRAFT_595324"/>
<dbReference type="PRINTS" id="PR00385">
    <property type="entry name" value="P450"/>
</dbReference>
<dbReference type="InterPro" id="IPR001128">
    <property type="entry name" value="Cyt_P450"/>
</dbReference>
<dbReference type="InterPro" id="IPR002974">
    <property type="entry name" value="Cyt_P450_E_CYP52_ascomycetes"/>
</dbReference>
<evidence type="ECO:0000256" key="4">
    <source>
        <dbReference type="ARBA" id="ARBA00022723"/>
    </source>
</evidence>
<evidence type="ECO:0000256" key="5">
    <source>
        <dbReference type="ARBA" id="ARBA00023002"/>
    </source>
</evidence>
<dbReference type="InterPro" id="IPR036396">
    <property type="entry name" value="Cyt_P450_sf"/>
</dbReference>
<evidence type="ECO:0000256" key="8">
    <source>
        <dbReference type="PIRSR" id="PIRSR602402-1"/>
    </source>
</evidence>
<dbReference type="Gene3D" id="1.10.630.10">
    <property type="entry name" value="Cytochrome P450"/>
    <property type="match status" value="1"/>
</dbReference>
<proteinExistence type="inferred from homology"/>
<dbReference type="PROSITE" id="PS00086">
    <property type="entry name" value="CYTOCHROME_P450"/>
    <property type="match status" value="1"/>
</dbReference>
<dbReference type="InParanoid" id="A0A194WTA3"/>
<dbReference type="GeneID" id="28819580"/>
<dbReference type="AlphaFoldDB" id="A0A194WTA3"/>
<dbReference type="PANTHER" id="PTHR24287:SF1">
    <property type="entry name" value="P450, PUTATIVE (EUROFUNG)-RELATED"/>
    <property type="match status" value="1"/>
</dbReference>
<dbReference type="SUPFAM" id="SSF48264">
    <property type="entry name" value="Cytochrome P450"/>
    <property type="match status" value="1"/>
</dbReference>
<keyword evidence="4 8" id="KW-0479">Metal-binding</keyword>
<dbReference type="PANTHER" id="PTHR24287">
    <property type="entry name" value="P450, PUTATIVE (EUROFUNG)-RELATED"/>
    <property type="match status" value="1"/>
</dbReference>
<feature type="binding site" description="axial binding residue" evidence="8">
    <location>
        <position position="377"/>
    </location>
    <ligand>
        <name>heme</name>
        <dbReference type="ChEBI" id="CHEBI:30413"/>
    </ligand>
    <ligandPart>
        <name>Fe</name>
        <dbReference type="ChEBI" id="CHEBI:18248"/>
    </ligandPart>
</feature>
<evidence type="ECO:0000313" key="10">
    <source>
        <dbReference type="EMBL" id="KUJ11188.1"/>
    </source>
</evidence>
<evidence type="ECO:0000256" key="1">
    <source>
        <dbReference type="ARBA" id="ARBA00001971"/>
    </source>
</evidence>
<evidence type="ECO:0000313" key="11">
    <source>
        <dbReference type="Proteomes" id="UP000070700"/>
    </source>
</evidence>
<dbReference type="InterPro" id="IPR002402">
    <property type="entry name" value="Cyt_P450_E_grp-II"/>
</dbReference>
<evidence type="ECO:0000256" key="2">
    <source>
        <dbReference type="ARBA" id="ARBA00010617"/>
    </source>
</evidence>
<dbReference type="InterPro" id="IPR047146">
    <property type="entry name" value="Cyt_P450_E_CYP52_fungi"/>
</dbReference>
<comment type="cofactor">
    <cofactor evidence="1 8">
        <name>heme</name>
        <dbReference type="ChEBI" id="CHEBI:30413"/>
    </cofactor>
</comment>
<comment type="similarity">
    <text evidence="2 9">Belongs to the cytochrome P450 family.</text>
</comment>
<accession>A0A194WTA3</accession>
<dbReference type="PRINTS" id="PR01239">
    <property type="entry name" value="EP450IICYP52"/>
</dbReference>
<dbReference type="RefSeq" id="XP_018065543.1">
    <property type="nucleotide sequence ID" value="XM_018209854.1"/>
</dbReference>
<dbReference type="EMBL" id="KQ947427">
    <property type="protein sequence ID" value="KUJ11188.1"/>
    <property type="molecule type" value="Genomic_DNA"/>
</dbReference>
<keyword evidence="6 8" id="KW-0408">Iron</keyword>